<dbReference type="eggNOG" id="COG0811">
    <property type="taxonomic scope" value="Bacteria"/>
</dbReference>
<dbReference type="InterPro" id="IPR014164">
    <property type="entry name" value="TonB_ExbB_1"/>
</dbReference>
<dbReference type="EMBL" id="APHR01000031">
    <property type="protein sequence ID" value="EMR13202.1"/>
    <property type="molecule type" value="Genomic_DNA"/>
</dbReference>
<evidence type="ECO:0000259" key="15">
    <source>
        <dbReference type="Pfam" id="PF01618"/>
    </source>
</evidence>
<dbReference type="PATRIC" id="fig|1286106.3.peg.1281"/>
<evidence type="ECO:0000256" key="6">
    <source>
        <dbReference type="ARBA" id="ARBA00022519"/>
    </source>
</evidence>
<dbReference type="PANTHER" id="PTHR30625:SF16">
    <property type="entry name" value="BIOPOLYMER TRANSPORT PROTEIN EXBB"/>
    <property type="match status" value="1"/>
</dbReference>
<feature type="chain" id="PRO_5004082444" description="Biopolymer transport protein ExbB" evidence="14">
    <location>
        <begin position="23"/>
        <end position="327"/>
    </location>
</feature>
<dbReference type="PANTHER" id="PTHR30625">
    <property type="entry name" value="PROTEIN TOLQ"/>
    <property type="match status" value="1"/>
</dbReference>
<evidence type="ECO:0000256" key="3">
    <source>
        <dbReference type="ARBA" id="ARBA00022093"/>
    </source>
</evidence>
<feature type="transmembrane region" description="Helical" evidence="13">
    <location>
        <begin position="211"/>
        <end position="236"/>
    </location>
</feature>
<comment type="subunit">
    <text evidence="2">The accessory proteins ExbB and ExbD seem to form a complex with TonB.</text>
</comment>
<organism evidence="16 17">
    <name type="scientific">Methylophaga lonarensis MPL</name>
    <dbReference type="NCBI Taxonomy" id="1286106"/>
    <lineage>
        <taxon>Bacteria</taxon>
        <taxon>Pseudomonadati</taxon>
        <taxon>Pseudomonadota</taxon>
        <taxon>Gammaproteobacteria</taxon>
        <taxon>Thiotrichales</taxon>
        <taxon>Piscirickettsiaceae</taxon>
        <taxon>Methylophaga</taxon>
    </lineage>
</organism>
<proteinExistence type="inferred from homology"/>
<feature type="signal peptide" evidence="14">
    <location>
        <begin position="1"/>
        <end position="22"/>
    </location>
</feature>
<keyword evidence="4 12" id="KW-0813">Transport</keyword>
<accession>M7P163</accession>
<dbReference type="GO" id="GO:0017038">
    <property type="term" value="P:protein import"/>
    <property type="evidence" value="ECO:0007669"/>
    <property type="project" value="TreeGrafter"/>
</dbReference>
<keyword evidence="8 12" id="KW-0653">Protein transport</keyword>
<comment type="caution">
    <text evidence="16">The sequence shown here is derived from an EMBL/GenBank/DDBJ whole genome shotgun (WGS) entry which is preliminary data.</text>
</comment>
<dbReference type="NCBIfam" id="TIGR02797">
    <property type="entry name" value="exbB"/>
    <property type="match status" value="1"/>
</dbReference>
<evidence type="ECO:0000256" key="11">
    <source>
        <dbReference type="ARBA" id="ARBA00024816"/>
    </source>
</evidence>
<evidence type="ECO:0000256" key="12">
    <source>
        <dbReference type="RuleBase" id="RU004057"/>
    </source>
</evidence>
<dbReference type="GO" id="GO:0022857">
    <property type="term" value="F:transmembrane transporter activity"/>
    <property type="evidence" value="ECO:0007669"/>
    <property type="project" value="InterPro"/>
</dbReference>
<comment type="function">
    <text evidence="11">Involved in the TonB-dependent energy-dependent transport of various receptor-bound substrates. Protects ExbD from proteolytic degradation and functionally stabilizes TonB.</text>
</comment>
<feature type="domain" description="MotA/TolQ/ExbB proton channel" evidence="15">
    <location>
        <begin position="175"/>
        <end position="283"/>
    </location>
</feature>
<keyword evidence="6" id="KW-0997">Cell inner membrane</keyword>
<evidence type="ECO:0000256" key="13">
    <source>
        <dbReference type="SAM" id="Phobius"/>
    </source>
</evidence>
<protein>
    <recommendedName>
        <fullName evidence="3">Biopolymer transport protein ExbB</fullName>
    </recommendedName>
</protein>
<keyword evidence="5" id="KW-1003">Cell membrane</keyword>
<feature type="transmembrane region" description="Helical" evidence="13">
    <location>
        <begin position="256"/>
        <end position="277"/>
    </location>
</feature>
<evidence type="ECO:0000313" key="17">
    <source>
        <dbReference type="Proteomes" id="UP000012019"/>
    </source>
</evidence>
<dbReference type="OrthoDB" id="9805133at2"/>
<dbReference type="AlphaFoldDB" id="M7P163"/>
<dbReference type="InterPro" id="IPR002898">
    <property type="entry name" value="MotA_ExbB_proton_chnl"/>
</dbReference>
<keyword evidence="17" id="KW-1185">Reference proteome</keyword>
<keyword evidence="9 13" id="KW-1133">Transmembrane helix</keyword>
<evidence type="ECO:0000256" key="14">
    <source>
        <dbReference type="SAM" id="SignalP"/>
    </source>
</evidence>
<evidence type="ECO:0000313" key="16">
    <source>
        <dbReference type="EMBL" id="EMR13202.1"/>
    </source>
</evidence>
<evidence type="ECO:0000256" key="10">
    <source>
        <dbReference type="ARBA" id="ARBA00023136"/>
    </source>
</evidence>
<dbReference type="Pfam" id="PF01618">
    <property type="entry name" value="MotA_ExbB"/>
    <property type="match status" value="1"/>
</dbReference>
<dbReference type="InterPro" id="IPR050790">
    <property type="entry name" value="ExbB/TolQ_transport"/>
</dbReference>
<dbReference type="STRING" id="1286106.MPL1_06365"/>
<dbReference type="GO" id="GO:0005886">
    <property type="term" value="C:plasma membrane"/>
    <property type="evidence" value="ECO:0007669"/>
    <property type="project" value="UniProtKB-SubCell"/>
</dbReference>
<comment type="similarity">
    <text evidence="12">Belongs to the exbB/tolQ family.</text>
</comment>
<dbReference type="Proteomes" id="UP000012019">
    <property type="component" value="Unassembled WGS sequence"/>
</dbReference>
<evidence type="ECO:0000256" key="7">
    <source>
        <dbReference type="ARBA" id="ARBA00022692"/>
    </source>
</evidence>
<evidence type="ECO:0000256" key="8">
    <source>
        <dbReference type="ARBA" id="ARBA00022927"/>
    </source>
</evidence>
<keyword evidence="14" id="KW-0732">Signal</keyword>
<evidence type="ECO:0000256" key="9">
    <source>
        <dbReference type="ARBA" id="ARBA00022989"/>
    </source>
</evidence>
<gene>
    <name evidence="16" type="ORF">MPL1_06365</name>
</gene>
<comment type="subcellular location">
    <subcellularLocation>
        <location evidence="1">Cell inner membrane</location>
        <topology evidence="1">Multi-pass membrane protein</topology>
    </subcellularLocation>
    <subcellularLocation>
        <location evidence="12">Membrane</location>
        <topology evidence="12">Multi-pass membrane protein</topology>
    </subcellularLocation>
</comment>
<sequence>MKLWKQVFALCLGLTITVAVMAEEDINPLVTDDASRSSDTAVLEESSSADNRLFNIEDGEASIAAESEQLLESPEASAGSIMGTLAHDLSPYGMYQAADWVVKSVMILLLAASIVTWAIWMAKWLQLASARKQLNKLLAQVITQHRFDEASQLQFGEASAGRSLIEATEQELKMSRDESAWVDEGIKQRISSRLESIQNAEATSMTTGMGVLATVGSVAPFVGLFGTVWGIMNAFIGIAQSQTTNLAVVAPGIAEALLATAMGLVAAIPAVVIYNHFTRKISAYRSMLGNLSTSLLILVSRDLDRQSSFSQADIADVSMIKKAAVGE</sequence>
<name>M7P163_9GAMM</name>
<evidence type="ECO:0000256" key="5">
    <source>
        <dbReference type="ARBA" id="ARBA00022475"/>
    </source>
</evidence>
<evidence type="ECO:0000256" key="2">
    <source>
        <dbReference type="ARBA" id="ARBA00011471"/>
    </source>
</evidence>
<evidence type="ECO:0000256" key="1">
    <source>
        <dbReference type="ARBA" id="ARBA00004429"/>
    </source>
</evidence>
<dbReference type="RefSeq" id="WP_009726271.1">
    <property type="nucleotide sequence ID" value="NZ_APHR01000031.1"/>
</dbReference>
<evidence type="ECO:0000256" key="4">
    <source>
        <dbReference type="ARBA" id="ARBA00022448"/>
    </source>
</evidence>
<keyword evidence="7 13" id="KW-0812">Transmembrane</keyword>
<feature type="transmembrane region" description="Helical" evidence="13">
    <location>
        <begin position="100"/>
        <end position="122"/>
    </location>
</feature>
<reference evidence="16 17" key="1">
    <citation type="journal article" date="2013" name="Genome Announc.">
        <title>Draft Genome Sequence of Methylophaga lonarensis MPLT, a Haloalkaliphilic (Non-Methane-Utilizing) Methylotroph.</title>
        <authorList>
            <person name="Shetty S.A."/>
            <person name="Marathe N.P."/>
            <person name="Munot H."/>
            <person name="Antony C.P."/>
            <person name="Dhotre D.P."/>
            <person name="Murrell J.C."/>
            <person name="Shouche Y.S."/>
        </authorList>
    </citation>
    <scope>NUCLEOTIDE SEQUENCE [LARGE SCALE GENOMIC DNA]</scope>
    <source>
        <strain evidence="16 17">MPL</strain>
    </source>
</reference>
<keyword evidence="10 13" id="KW-0472">Membrane</keyword>